<feature type="non-terminal residue" evidence="2">
    <location>
        <position position="1"/>
    </location>
</feature>
<protein>
    <submittedName>
        <fullName evidence="2">Phage replisome organizer</fullName>
    </submittedName>
</protein>
<dbReference type="Proteomes" id="UP000824063">
    <property type="component" value="Unassembled WGS sequence"/>
</dbReference>
<reference evidence="2" key="2">
    <citation type="submission" date="2021-04" db="EMBL/GenBank/DDBJ databases">
        <authorList>
            <person name="Gilroy R."/>
        </authorList>
    </citation>
    <scope>NUCLEOTIDE SEQUENCE</scope>
    <source>
        <strain evidence="2">CHK172-16539</strain>
    </source>
</reference>
<evidence type="ECO:0000313" key="2">
    <source>
        <dbReference type="EMBL" id="HIZ53873.1"/>
    </source>
</evidence>
<accession>A0A9D2F8D9</accession>
<evidence type="ECO:0000256" key="1">
    <source>
        <dbReference type="SAM" id="MobiDB-lite"/>
    </source>
</evidence>
<dbReference type="AlphaFoldDB" id="A0A9D2F8D9"/>
<organism evidence="2 3">
    <name type="scientific">Candidatus Enterococcus avicola</name>
    <dbReference type="NCBI Taxonomy" id="2838561"/>
    <lineage>
        <taxon>Bacteria</taxon>
        <taxon>Bacillati</taxon>
        <taxon>Bacillota</taxon>
        <taxon>Bacilli</taxon>
        <taxon>Lactobacillales</taxon>
        <taxon>Enterococcaceae</taxon>
        <taxon>Enterococcus</taxon>
    </lineage>
</organism>
<gene>
    <name evidence="2" type="ORF">IAA20_08035</name>
</gene>
<dbReference type="EMBL" id="DXBN01000184">
    <property type="protein sequence ID" value="HIZ53873.1"/>
    <property type="molecule type" value="Genomic_DNA"/>
</dbReference>
<proteinExistence type="predicted"/>
<evidence type="ECO:0000313" key="3">
    <source>
        <dbReference type="Proteomes" id="UP000824063"/>
    </source>
</evidence>
<sequence length="203" mass="23520">NIYQLPKVLSLQSVPLQNVAVGNVALQNEATNSNSLNINNLNSNSTNKKERSRDSIKYSDEHLMLAQLLQNNLQSDFSREMAKVNIKKWADVIRLMEERDQLTIEQIEYVIKWLPTNSFWFGNIRSASKLREQFSKLVYEIKTEQAKAKQQKKSYGNVRKEQLPEWASNPEQVPQVEEDPAIKAELQRRLEEYQRKKAANDGA</sequence>
<reference evidence="2" key="1">
    <citation type="journal article" date="2021" name="PeerJ">
        <title>Extensive microbial diversity within the chicken gut microbiome revealed by metagenomics and culture.</title>
        <authorList>
            <person name="Gilroy R."/>
            <person name="Ravi A."/>
            <person name="Getino M."/>
            <person name="Pursley I."/>
            <person name="Horton D.L."/>
            <person name="Alikhan N.F."/>
            <person name="Baker D."/>
            <person name="Gharbi K."/>
            <person name="Hall N."/>
            <person name="Watson M."/>
            <person name="Adriaenssens E.M."/>
            <person name="Foster-Nyarko E."/>
            <person name="Jarju S."/>
            <person name="Secka A."/>
            <person name="Antonio M."/>
            <person name="Oren A."/>
            <person name="Chaudhuri R.R."/>
            <person name="La Ragione R."/>
            <person name="Hildebrand F."/>
            <person name="Pallen M.J."/>
        </authorList>
    </citation>
    <scope>NUCLEOTIDE SEQUENCE</scope>
    <source>
        <strain evidence="2">CHK172-16539</strain>
    </source>
</reference>
<comment type="caution">
    <text evidence="2">The sequence shown here is derived from an EMBL/GenBank/DDBJ whole genome shotgun (WGS) entry which is preliminary data.</text>
</comment>
<name>A0A9D2F8D9_9ENTE</name>
<feature type="region of interest" description="Disordered" evidence="1">
    <location>
        <begin position="149"/>
        <end position="180"/>
    </location>
</feature>